<dbReference type="OrthoDB" id="165880at2759"/>
<comment type="caution">
    <text evidence="2">The sequence shown here is derived from an EMBL/GenBank/DDBJ whole genome shotgun (WGS) entry which is preliminary data.</text>
</comment>
<dbReference type="InterPro" id="IPR036397">
    <property type="entry name" value="RNaseH_sf"/>
</dbReference>
<dbReference type="AlphaFoldDB" id="A0A9W6U4F4"/>
<accession>A0A9W6U4F4</accession>
<dbReference type="GO" id="GO:0004523">
    <property type="term" value="F:RNA-DNA hybrid ribonuclease activity"/>
    <property type="evidence" value="ECO:0007669"/>
    <property type="project" value="InterPro"/>
</dbReference>
<dbReference type="InterPro" id="IPR053151">
    <property type="entry name" value="RNase_H-like"/>
</dbReference>
<reference evidence="2" key="1">
    <citation type="submission" date="2023-04" db="EMBL/GenBank/DDBJ databases">
        <title>Phytophthora fragariaefolia NBRC 109709.</title>
        <authorList>
            <person name="Ichikawa N."/>
            <person name="Sato H."/>
            <person name="Tonouchi N."/>
        </authorList>
    </citation>
    <scope>NUCLEOTIDE SEQUENCE</scope>
    <source>
        <strain evidence="2">NBRC 109709</strain>
    </source>
</reference>
<dbReference type="SUPFAM" id="SSF53098">
    <property type="entry name" value="Ribonuclease H-like"/>
    <property type="match status" value="1"/>
</dbReference>
<dbReference type="PANTHER" id="PTHR47723:SF4">
    <property type="entry name" value="PENTATRICOPEPTIDE REPEAT-CONTAINING-LIKE PROTEIN"/>
    <property type="match status" value="1"/>
</dbReference>
<protein>
    <submittedName>
        <fullName evidence="2">Unnamed protein product</fullName>
    </submittedName>
</protein>
<dbReference type="InterPro" id="IPR012337">
    <property type="entry name" value="RNaseH-like_sf"/>
</dbReference>
<dbReference type="Pfam" id="PF13456">
    <property type="entry name" value="RVT_3"/>
    <property type="match status" value="1"/>
</dbReference>
<dbReference type="Proteomes" id="UP001165121">
    <property type="component" value="Unassembled WGS sequence"/>
</dbReference>
<organism evidence="2 3">
    <name type="scientific">Phytophthora fragariaefolia</name>
    <dbReference type="NCBI Taxonomy" id="1490495"/>
    <lineage>
        <taxon>Eukaryota</taxon>
        <taxon>Sar</taxon>
        <taxon>Stramenopiles</taxon>
        <taxon>Oomycota</taxon>
        <taxon>Peronosporomycetes</taxon>
        <taxon>Peronosporales</taxon>
        <taxon>Peronosporaceae</taxon>
        <taxon>Phytophthora</taxon>
    </lineage>
</organism>
<dbReference type="PANTHER" id="PTHR47723">
    <property type="entry name" value="OS05G0353850 PROTEIN"/>
    <property type="match status" value="1"/>
</dbReference>
<proteinExistence type="predicted"/>
<evidence type="ECO:0000313" key="2">
    <source>
        <dbReference type="EMBL" id="GMF26118.1"/>
    </source>
</evidence>
<keyword evidence="3" id="KW-1185">Reference proteome</keyword>
<sequence length="291" mass="33034">MDMQEAEEFWNRFLEGSRLGTEESIGRDQERARVVPDIFGFKMRLIPVWLTRWGRHRKFEKWDLLTETVREASTGAHNGVLEAMTRYRMGLFPLTAETEPKLRVTDFILKMWRLGSMDRRCCNGSNTLTTGSAVGFFDGGSRGNPGPGGSGSVIVDVGAEAASARPRWAATTALGKSTTTNNEAEFIGLHRVLAHAVARDITGIFIVGVSAMILRMMRNRTEPKSVKMRHWYRICRRLADICRVAGWSHHYRRHNKMADWLANVAMDTSRSVMVELAEDWRRECMETYSSG</sequence>
<dbReference type="PROSITE" id="PS50879">
    <property type="entry name" value="RNASE_H_1"/>
    <property type="match status" value="1"/>
</dbReference>
<dbReference type="Gene3D" id="3.30.420.10">
    <property type="entry name" value="Ribonuclease H-like superfamily/Ribonuclease H"/>
    <property type="match status" value="1"/>
</dbReference>
<name>A0A9W6U4F4_9STRA</name>
<gene>
    <name evidence="2" type="ORF">Pfra01_000484300</name>
</gene>
<dbReference type="InterPro" id="IPR002156">
    <property type="entry name" value="RNaseH_domain"/>
</dbReference>
<evidence type="ECO:0000313" key="3">
    <source>
        <dbReference type="Proteomes" id="UP001165121"/>
    </source>
</evidence>
<feature type="domain" description="RNase H type-1" evidence="1">
    <location>
        <begin position="129"/>
        <end position="267"/>
    </location>
</feature>
<evidence type="ECO:0000259" key="1">
    <source>
        <dbReference type="PROSITE" id="PS50879"/>
    </source>
</evidence>
<dbReference type="EMBL" id="BSXT01000379">
    <property type="protein sequence ID" value="GMF26118.1"/>
    <property type="molecule type" value="Genomic_DNA"/>
</dbReference>
<dbReference type="GO" id="GO:0003676">
    <property type="term" value="F:nucleic acid binding"/>
    <property type="evidence" value="ECO:0007669"/>
    <property type="project" value="InterPro"/>
</dbReference>